<organism evidence="2 3">
    <name type="scientific">Stichopus japonicus</name>
    <name type="common">Sea cucumber</name>
    <dbReference type="NCBI Taxonomy" id="307972"/>
    <lineage>
        <taxon>Eukaryota</taxon>
        <taxon>Metazoa</taxon>
        <taxon>Echinodermata</taxon>
        <taxon>Eleutherozoa</taxon>
        <taxon>Echinozoa</taxon>
        <taxon>Holothuroidea</taxon>
        <taxon>Aspidochirotacea</taxon>
        <taxon>Aspidochirotida</taxon>
        <taxon>Stichopodidae</taxon>
        <taxon>Apostichopus</taxon>
    </lineage>
</organism>
<dbReference type="EMBL" id="MRZV01001124">
    <property type="protein sequence ID" value="PIK40431.1"/>
    <property type="molecule type" value="Genomic_DNA"/>
</dbReference>
<protein>
    <submittedName>
        <fullName evidence="2">Uncharacterized protein</fullName>
    </submittedName>
</protein>
<proteinExistence type="predicted"/>
<reference evidence="2 3" key="1">
    <citation type="journal article" date="2017" name="PLoS Biol.">
        <title>The sea cucumber genome provides insights into morphological evolution and visceral regeneration.</title>
        <authorList>
            <person name="Zhang X."/>
            <person name="Sun L."/>
            <person name="Yuan J."/>
            <person name="Sun Y."/>
            <person name="Gao Y."/>
            <person name="Zhang L."/>
            <person name="Li S."/>
            <person name="Dai H."/>
            <person name="Hamel J.F."/>
            <person name="Liu C."/>
            <person name="Yu Y."/>
            <person name="Liu S."/>
            <person name="Lin W."/>
            <person name="Guo K."/>
            <person name="Jin S."/>
            <person name="Xu P."/>
            <person name="Storey K.B."/>
            <person name="Huan P."/>
            <person name="Zhang T."/>
            <person name="Zhou Y."/>
            <person name="Zhang J."/>
            <person name="Lin C."/>
            <person name="Li X."/>
            <person name="Xing L."/>
            <person name="Huo D."/>
            <person name="Sun M."/>
            <person name="Wang L."/>
            <person name="Mercier A."/>
            <person name="Li F."/>
            <person name="Yang H."/>
            <person name="Xiang J."/>
        </authorList>
    </citation>
    <scope>NUCLEOTIDE SEQUENCE [LARGE SCALE GENOMIC DNA]</scope>
    <source>
        <strain evidence="2">Shaxun</strain>
        <tissue evidence="2">Muscle</tissue>
    </source>
</reference>
<dbReference type="AlphaFoldDB" id="A0A2G8JXC7"/>
<gene>
    <name evidence="2" type="ORF">BSL78_22714</name>
</gene>
<name>A0A2G8JXC7_STIJA</name>
<feature type="region of interest" description="Disordered" evidence="1">
    <location>
        <begin position="88"/>
        <end position="109"/>
    </location>
</feature>
<evidence type="ECO:0000313" key="3">
    <source>
        <dbReference type="Proteomes" id="UP000230750"/>
    </source>
</evidence>
<dbReference type="Proteomes" id="UP000230750">
    <property type="component" value="Unassembled WGS sequence"/>
</dbReference>
<keyword evidence="3" id="KW-1185">Reference proteome</keyword>
<evidence type="ECO:0000256" key="1">
    <source>
        <dbReference type="SAM" id="MobiDB-lite"/>
    </source>
</evidence>
<accession>A0A2G8JXC7</accession>
<sequence>MERLRAFMLNRGIDEDCVKKLVNEKLDEDIIALMKENELTSIIPAMGDRYAVIKFCQEIANDKPATSGLSINRGTGNLLSKLRAKLKLKQNREESDGSSPDEGHTNRSW</sequence>
<evidence type="ECO:0000313" key="2">
    <source>
        <dbReference type="EMBL" id="PIK40431.1"/>
    </source>
</evidence>
<comment type="caution">
    <text evidence="2">The sequence shown here is derived from an EMBL/GenBank/DDBJ whole genome shotgun (WGS) entry which is preliminary data.</text>
</comment>
<feature type="compositionally biased region" description="Basic and acidic residues" evidence="1">
    <location>
        <begin position="90"/>
        <end position="109"/>
    </location>
</feature>
<dbReference type="OrthoDB" id="10038899at2759"/>